<dbReference type="STRING" id="1802471.A2115_01850"/>
<organism evidence="8 9">
    <name type="scientific">Candidatus Woesebacteria bacterium GWA1_41_8</name>
    <dbReference type="NCBI Taxonomy" id="1802471"/>
    <lineage>
        <taxon>Bacteria</taxon>
        <taxon>Candidatus Woeseibacteriota</taxon>
    </lineage>
</organism>
<dbReference type="GO" id="GO:0019843">
    <property type="term" value="F:rRNA binding"/>
    <property type="evidence" value="ECO:0007669"/>
    <property type="project" value="UniProtKB-UniRule"/>
</dbReference>
<reference evidence="8 9" key="1">
    <citation type="journal article" date="2016" name="Nat. Commun.">
        <title>Thousands of microbial genomes shed light on interconnected biogeochemical processes in an aquifer system.</title>
        <authorList>
            <person name="Anantharaman K."/>
            <person name="Brown C.T."/>
            <person name="Hug L.A."/>
            <person name="Sharon I."/>
            <person name="Castelle C.J."/>
            <person name="Probst A.J."/>
            <person name="Thomas B.C."/>
            <person name="Singh A."/>
            <person name="Wilkins M.J."/>
            <person name="Karaoz U."/>
            <person name="Brodie E.L."/>
            <person name="Williams K.H."/>
            <person name="Hubbard S.S."/>
            <person name="Banfield J.F."/>
        </authorList>
    </citation>
    <scope>NUCLEOTIDE SEQUENCE [LARGE SCALE GENOMIC DNA]</scope>
</reference>
<feature type="compositionally biased region" description="Gly residues" evidence="6">
    <location>
        <begin position="18"/>
        <end position="32"/>
    </location>
</feature>
<dbReference type="PANTHER" id="PTHR12934">
    <property type="entry name" value="50S RIBOSOMAL PROTEIN L15"/>
    <property type="match status" value="1"/>
</dbReference>
<protein>
    <recommendedName>
        <fullName evidence="4">Large ribosomal subunit protein uL15</fullName>
    </recommendedName>
</protein>
<evidence type="ECO:0000313" key="8">
    <source>
        <dbReference type="EMBL" id="OGM02802.1"/>
    </source>
</evidence>
<name>A0A1F7WIZ9_9BACT</name>
<feature type="region of interest" description="Disordered" evidence="6">
    <location>
        <begin position="1"/>
        <end position="37"/>
    </location>
</feature>
<evidence type="ECO:0000256" key="3">
    <source>
        <dbReference type="ARBA" id="ARBA00023274"/>
    </source>
</evidence>
<dbReference type="GO" id="GO:0022625">
    <property type="term" value="C:cytosolic large ribosomal subunit"/>
    <property type="evidence" value="ECO:0007669"/>
    <property type="project" value="TreeGrafter"/>
</dbReference>
<evidence type="ECO:0000256" key="6">
    <source>
        <dbReference type="SAM" id="MobiDB-lite"/>
    </source>
</evidence>
<dbReference type="PANTHER" id="PTHR12934:SF11">
    <property type="entry name" value="LARGE RIBOSOMAL SUBUNIT PROTEIN UL15M"/>
    <property type="match status" value="1"/>
</dbReference>
<keyword evidence="4" id="KW-0699">rRNA-binding</keyword>
<evidence type="ECO:0000313" key="9">
    <source>
        <dbReference type="Proteomes" id="UP000176198"/>
    </source>
</evidence>
<dbReference type="Gene3D" id="3.100.10.10">
    <property type="match status" value="1"/>
</dbReference>
<dbReference type="EMBL" id="MGFJ01000014">
    <property type="protein sequence ID" value="OGM02802.1"/>
    <property type="molecule type" value="Genomic_DNA"/>
</dbReference>
<dbReference type="NCBIfam" id="TIGR01071">
    <property type="entry name" value="rplO_bact"/>
    <property type="match status" value="1"/>
</dbReference>
<dbReference type="PROSITE" id="PS00475">
    <property type="entry name" value="RIBOSOMAL_L15"/>
    <property type="match status" value="1"/>
</dbReference>
<dbReference type="Pfam" id="PF00828">
    <property type="entry name" value="Ribosomal_L27A"/>
    <property type="match status" value="1"/>
</dbReference>
<keyword evidence="4" id="KW-0694">RNA-binding</keyword>
<evidence type="ECO:0000259" key="7">
    <source>
        <dbReference type="Pfam" id="PF00828"/>
    </source>
</evidence>
<accession>A0A1F7WIZ9</accession>
<dbReference type="InterPro" id="IPR036227">
    <property type="entry name" value="Ribosomal_uL15/eL18_sf"/>
</dbReference>
<dbReference type="InterPro" id="IPR001196">
    <property type="entry name" value="Ribosomal_uL15_CS"/>
</dbReference>
<keyword evidence="3 4" id="KW-0687">Ribonucleoprotein</keyword>
<dbReference type="HAMAP" id="MF_01341">
    <property type="entry name" value="Ribosomal_uL15"/>
    <property type="match status" value="1"/>
</dbReference>
<evidence type="ECO:0000256" key="1">
    <source>
        <dbReference type="ARBA" id="ARBA00007320"/>
    </source>
</evidence>
<proteinExistence type="inferred from homology"/>
<keyword evidence="2 4" id="KW-0689">Ribosomal protein</keyword>
<evidence type="ECO:0000256" key="5">
    <source>
        <dbReference type="RuleBase" id="RU003888"/>
    </source>
</evidence>
<feature type="domain" description="Large ribosomal subunit protein uL15/eL18" evidence="7">
    <location>
        <begin position="76"/>
        <end position="144"/>
    </location>
</feature>
<dbReference type="InterPro" id="IPR021131">
    <property type="entry name" value="Ribosomal_uL15/eL18"/>
</dbReference>
<gene>
    <name evidence="4" type="primary">rplO</name>
    <name evidence="8" type="ORF">A2115_01850</name>
</gene>
<evidence type="ECO:0000256" key="2">
    <source>
        <dbReference type="ARBA" id="ARBA00022980"/>
    </source>
</evidence>
<dbReference type="Proteomes" id="UP000176198">
    <property type="component" value="Unassembled WGS sequence"/>
</dbReference>
<dbReference type="SUPFAM" id="SSF52080">
    <property type="entry name" value="Ribosomal proteins L15p and L18e"/>
    <property type="match status" value="1"/>
</dbReference>
<dbReference type="InterPro" id="IPR030878">
    <property type="entry name" value="Ribosomal_uL15"/>
</dbReference>
<dbReference type="GO" id="GO:0006412">
    <property type="term" value="P:translation"/>
    <property type="evidence" value="ECO:0007669"/>
    <property type="project" value="UniProtKB-UniRule"/>
</dbReference>
<comment type="similarity">
    <text evidence="1 4 5">Belongs to the universal ribosomal protein uL15 family.</text>
</comment>
<dbReference type="GO" id="GO:0003735">
    <property type="term" value="F:structural constituent of ribosome"/>
    <property type="evidence" value="ECO:0007669"/>
    <property type="project" value="InterPro"/>
</dbReference>
<comment type="caution">
    <text evidence="8">The sequence shown here is derived from an EMBL/GenBank/DDBJ whole genome shotgun (WGS) entry which is preliminary data.</text>
</comment>
<comment type="subunit">
    <text evidence="4">Part of the 50S ribosomal subunit.</text>
</comment>
<feature type="compositionally biased region" description="Basic residues" evidence="6">
    <location>
        <begin position="8"/>
        <end position="17"/>
    </location>
</feature>
<evidence type="ECO:0000256" key="4">
    <source>
        <dbReference type="HAMAP-Rule" id="MF_01341"/>
    </source>
</evidence>
<comment type="function">
    <text evidence="4">Binds to the 23S rRNA.</text>
</comment>
<dbReference type="InterPro" id="IPR005749">
    <property type="entry name" value="Ribosomal_uL15_bac-type"/>
</dbReference>
<dbReference type="AlphaFoldDB" id="A0A1F7WIZ9"/>
<sequence length="150" mass="16178">MTRLPKVVVRKSKRRGRGYGSGKGGHTTGRGQKGQKSRGKIGILFEGVKMKKSLLKRIPVRRGKTKFKAGVKPLVVNLKLLNLLPAGSKVDIDFLVSHKLVDAKDAKSDGVKILGNGEVKKKLTIELPISKSAAKKIEKAGGKVSEVSDK</sequence>